<reference evidence="2" key="1">
    <citation type="submission" date="2017-05" db="EMBL/GenBank/DDBJ databases">
        <title>Streptomyces olivochromogenes NBRC 3561 whole genome shotgun sequence.</title>
        <authorList>
            <person name="Dohra H."/>
            <person name="Kodani S."/>
        </authorList>
    </citation>
    <scope>NUCLEOTIDE SEQUENCE [LARGE SCALE GENOMIC DNA]</scope>
    <source>
        <strain evidence="2">NBRC 3561</strain>
    </source>
</reference>
<accession>A0A286PGY3</accession>
<evidence type="ECO:0000313" key="1">
    <source>
        <dbReference type="EMBL" id="GAX58812.1"/>
    </source>
</evidence>
<dbReference type="Proteomes" id="UP000217446">
    <property type="component" value="Unassembled WGS sequence"/>
</dbReference>
<organism evidence="1 2">
    <name type="scientific">Streptomyces olivochromogenes</name>
    <dbReference type="NCBI Taxonomy" id="1963"/>
    <lineage>
        <taxon>Bacteria</taxon>
        <taxon>Bacillati</taxon>
        <taxon>Actinomycetota</taxon>
        <taxon>Actinomycetes</taxon>
        <taxon>Kitasatosporales</taxon>
        <taxon>Streptomycetaceae</taxon>
        <taxon>Streptomyces</taxon>
    </lineage>
</organism>
<sequence>MSHVILGGVPLHEGDDCVVCYVTAGQVREVAAALEPLDGQWLNHRFAVRTFAAYQGTGDAEDIAYTQAFRPGLRTFYRTAAPNGRAVVFTVDQQRREVPGAGTLAQVPPWRASLYVGMVTVRPDACPLIERFSPDFWAMSVVVLCCQSSARRLAFARSPAIWS</sequence>
<dbReference type="SUPFAM" id="SSF111069">
    <property type="entry name" value="Hypothetical protein yfbM"/>
    <property type="match status" value="1"/>
</dbReference>
<comment type="caution">
    <text evidence="1">The sequence shown here is derived from an EMBL/GenBank/DDBJ whole genome shotgun (WGS) entry which is preliminary data.</text>
</comment>
<proteinExistence type="predicted"/>
<evidence type="ECO:0000313" key="2">
    <source>
        <dbReference type="Proteomes" id="UP000217446"/>
    </source>
</evidence>
<protein>
    <submittedName>
        <fullName evidence="1">Uncharacterized protein</fullName>
    </submittedName>
</protein>
<dbReference type="Gene3D" id="3.40.1760.10">
    <property type="entry name" value="YfbM-like super family"/>
    <property type="match status" value="1"/>
</dbReference>
<dbReference type="STRING" id="1963.AQJ27_49090"/>
<dbReference type="AlphaFoldDB" id="A0A286PGY3"/>
<gene>
    <name evidence="1" type="ORF">SO3561_10387</name>
</gene>
<dbReference type="InterPro" id="IPR015068">
    <property type="entry name" value="DUF1877"/>
</dbReference>
<dbReference type="EMBL" id="BDQI01000066">
    <property type="protein sequence ID" value="GAX58812.1"/>
    <property type="molecule type" value="Genomic_DNA"/>
</dbReference>
<keyword evidence="2" id="KW-1185">Reference proteome</keyword>
<dbReference type="Pfam" id="PF08974">
    <property type="entry name" value="DUF1877"/>
    <property type="match status" value="1"/>
</dbReference>
<name>A0A286PGY3_STROL</name>
<dbReference type="InterPro" id="IPR035944">
    <property type="entry name" value="YfbM-like_sf"/>
</dbReference>